<feature type="transmembrane region" description="Helical" evidence="1">
    <location>
        <begin position="232"/>
        <end position="249"/>
    </location>
</feature>
<sequence>MIRRNLNFIVSIFLGIICFAGIFMSRLPYDIYTASTIVSVEQPGSELQQQAAMPLFGSGQSKRITEFFEVVNGISIAEHLLQSDFVQDEVDKWRHGRLAARVLKAQLEPVQIEDVRNFIMKSVSLDTLDQGGIVKFALTTSDRETGIRIIKEILNYYTDWRRSNEVTLIKGQMDALATDLEHLATAQVSNAISGQLVRLMTREVIVRADLSYGLRVIDQVYAPREAVNMSPVIMLIISIMVGVFTYYSLQFIKICRAEIQKSFGDK</sequence>
<evidence type="ECO:0000313" key="3">
    <source>
        <dbReference type="Proteomes" id="UP000603352"/>
    </source>
</evidence>
<dbReference type="RefSeq" id="WP_188579599.1">
    <property type="nucleotide sequence ID" value="NZ_BMDZ01000038.1"/>
</dbReference>
<evidence type="ECO:0008006" key="4">
    <source>
        <dbReference type="Google" id="ProtNLM"/>
    </source>
</evidence>
<gene>
    <name evidence="2" type="ORF">GCM10011505_31540</name>
</gene>
<dbReference type="Proteomes" id="UP000603352">
    <property type="component" value="Unassembled WGS sequence"/>
</dbReference>
<reference evidence="3" key="1">
    <citation type="journal article" date="2019" name="Int. J. Syst. Evol. Microbiol.">
        <title>The Global Catalogue of Microorganisms (GCM) 10K type strain sequencing project: providing services to taxonomists for standard genome sequencing and annotation.</title>
        <authorList>
            <consortium name="The Broad Institute Genomics Platform"/>
            <consortium name="The Broad Institute Genome Sequencing Center for Infectious Disease"/>
            <person name="Wu L."/>
            <person name="Ma J."/>
        </authorList>
    </citation>
    <scope>NUCLEOTIDE SEQUENCE [LARGE SCALE GENOMIC DNA]</scope>
    <source>
        <strain evidence="3">CGMCC 1.10188</strain>
    </source>
</reference>
<comment type="caution">
    <text evidence="2">The sequence shown here is derived from an EMBL/GenBank/DDBJ whole genome shotgun (WGS) entry which is preliminary data.</text>
</comment>
<evidence type="ECO:0000256" key="1">
    <source>
        <dbReference type="SAM" id="Phobius"/>
    </source>
</evidence>
<keyword evidence="1" id="KW-1133">Transmembrane helix</keyword>
<dbReference type="EMBL" id="BMDZ01000038">
    <property type="protein sequence ID" value="GGB48162.1"/>
    <property type="molecule type" value="Genomic_DNA"/>
</dbReference>
<feature type="transmembrane region" description="Helical" evidence="1">
    <location>
        <begin position="6"/>
        <end position="24"/>
    </location>
</feature>
<keyword evidence="3" id="KW-1185">Reference proteome</keyword>
<accession>A0ABQ1INW3</accession>
<organism evidence="2 3">
    <name type="scientific">Tistrella bauzanensis</name>
    <dbReference type="NCBI Taxonomy" id="657419"/>
    <lineage>
        <taxon>Bacteria</taxon>
        <taxon>Pseudomonadati</taxon>
        <taxon>Pseudomonadota</taxon>
        <taxon>Alphaproteobacteria</taxon>
        <taxon>Geminicoccales</taxon>
        <taxon>Geminicoccaceae</taxon>
        <taxon>Tistrella</taxon>
    </lineage>
</organism>
<proteinExistence type="predicted"/>
<evidence type="ECO:0000313" key="2">
    <source>
        <dbReference type="EMBL" id="GGB48162.1"/>
    </source>
</evidence>
<keyword evidence="1" id="KW-0812">Transmembrane</keyword>
<protein>
    <recommendedName>
        <fullName evidence="4">Polysaccharide chain length determinant N-terminal domain-containing protein</fullName>
    </recommendedName>
</protein>
<keyword evidence="1" id="KW-0472">Membrane</keyword>
<name>A0ABQ1INW3_9PROT</name>